<dbReference type="Gene3D" id="2.40.50.140">
    <property type="entry name" value="Nucleic acid-binding proteins"/>
    <property type="match status" value="1"/>
</dbReference>
<evidence type="ECO:0000256" key="7">
    <source>
        <dbReference type="ARBA" id="ARBA00023204"/>
    </source>
</evidence>
<keyword evidence="2" id="KW-0227">DNA damage</keyword>
<dbReference type="InterPro" id="IPR047112">
    <property type="entry name" value="RecG/Mfd"/>
</dbReference>
<evidence type="ECO:0000256" key="1">
    <source>
        <dbReference type="ARBA" id="ARBA00022741"/>
    </source>
</evidence>
<evidence type="ECO:0000256" key="6">
    <source>
        <dbReference type="ARBA" id="ARBA00023125"/>
    </source>
</evidence>
<dbReference type="SMART" id="SM00487">
    <property type="entry name" value="DEXDc"/>
    <property type="match status" value="1"/>
</dbReference>
<keyword evidence="1" id="KW-0547">Nucleotide-binding</keyword>
<comment type="caution">
    <text evidence="11">The sequence shown here is derived from an EMBL/GenBank/DDBJ whole genome shotgun (WGS) entry which is preliminary data.</text>
</comment>
<evidence type="ECO:0000256" key="2">
    <source>
        <dbReference type="ARBA" id="ARBA00022763"/>
    </source>
</evidence>
<dbReference type="InterPro" id="IPR001650">
    <property type="entry name" value="Helicase_C-like"/>
</dbReference>
<dbReference type="PROSITE" id="PS51192">
    <property type="entry name" value="HELICASE_ATP_BIND_1"/>
    <property type="match status" value="1"/>
</dbReference>
<evidence type="ECO:0000256" key="3">
    <source>
        <dbReference type="ARBA" id="ARBA00022801"/>
    </source>
</evidence>
<keyword evidence="5" id="KW-0067">ATP-binding</keyword>
<dbReference type="Pfam" id="PF17191">
    <property type="entry name" value="RecG_wedge"/>
    <property type="match status" value="1"/>
</dbReference>
<dbReference type="Proteomes" id="UP000235122">
    <property type="component" value="Unassembled WGS sequence"/>
</dbReference>
<dbReference type="GO" id="GO:0005524">
    <property type="term" value="F:ATP binding"/>
    <property type="evidence" value="ECO:0007669"/>
    <property type="project" value="UniProtKB-KW"/>
</dbReference>
<dbReference type="AlphaFoldDB" id="A0A2I1IKJ3"/>
<evidence type="ECO:0000256" key="4">
    <source>
        <dbReference type="ARBA" id="ARBA00022806"/>
    </source>
</evidence>
<dbReference type="Pfam" id="PF00271">
    <property type="entry name" value="Helicase_C"/>
    <property type="match status" value="1"/>
</dbReference>
<dbReference type="InterPro" id="IPR012340">
    <property type="entry name" value="NA-bd_OB-fold"/>
</dbReference>
<dbReference type="STRING" id="33007.HMPREF3198_01935"/>
<dbReference type="Pfam" id="PF19833">
    <property type="entry name" value="RecG_dom3_C"/>
    <property type="match status" value="1"/>
</dbReference>
<dbReference type="RefSeq" id="WP_024331481.1">
    <property type="nucleotide sequence ID" value="NZ_JASOXK010000004.1"/>
</dbReference>
<accession>A0A2I1IKJ3</accession>
<dbReference type="Gene3D" id="3.40.50.300">
    <property type="entry name" value="P-loop containing nucleotide triphosphate hydrolases"/>
    <property type="match status" value="2"/>
</dbReference>
<dbReference type="InterPro" id="IPR014001">
    <property type="entry name" value="Helicase_ATP-bd"/>
</dbReference>
<dbReference type="CDD" id="cd04488">
    <property type="entry name" value="RecG_wedge_OBF"/>
    <property type="match status" value="1"/>
</dbReference>
<keyword evidence="3" id="KW-0378">Hydrolase</keyword>
<keyword evidence="12" id="KW-1185">Reference proteome</keyword>
<name>A0A2I1IKJ3_9ACTO</name>
<keyword evidence="6" id="KW-0238">DNA-binding</keyword>
<dbReference type="SUPFAM" id="SSF52540">
    <property type="entry name" value="P-loop containing nucleoside triphosphate hydrolases"/>
    <property type="match status" value="2"/>
</dbReference>
<evidence type="ECO:0000259" key="9">
    <source>
        <dbReference type="PROSITE" id="PS51192"/>
    </source>
</evidence>
<dbReference type="PROSITE" id="PS51194">
    <property type="entry name" value="HELICASE_CTER"/>
    <property type="match status" value="1"/>
</dbReference>
<feature type="domain" description="Helicase ATP-binding" evidence="9">
    <location>
        <begin position="280"/>
        <end position="453"/>
    </location>
</feature>
<evidence type="ECO:0000256" key="5">
    <source>
        <dbReference type="ARBA" id="ARBA00022840"/>
    </source>
</evidence>
<dbReference type="SUPFAM" id="SSF50249">
    <property type="entry name" value="Nucleic acid-binding proteins"/>
    <property type="match status" value="1"/>
</dbReference>
<proteinExistence type="predicted"/>
<dbReference type="Pfam" id="PF00270">
    <property type="entry name" value="DEAD"/>
    <property type="match status" value="1"/>
</dbReference>
<dbReference type="EMBL" id="PKKO01000006">
    <property type="protein sequence ID" value="PKY71644.1"/>
    <property type="molecule type" value="Genomic_DNA"/>
</dbReference>
<keyword evidence="4 11" id="KW-0347">Helicase</keyword>
<evidence type="ECO:0000259" key="10">
    <source>
        <dbReference type="PROSITE" id="PS51194"/>
    </source>
</evidence>
<dbReference type="InterPro" id="IPR045562">
    <property type="entry name" value="RecG_dom3_C"/>
</dbReference>
<dbReference type="CDD" id="cd17992">
    <property type="entry name" value="DEXHc_RecG"/>
    <property type="match status" value="1"/>
</dbReference>
<dbReference type="PANTHER" id="PTHR47964">
    <property type="entry name" value="ATP-DEPENDENT DNA HELICASE HOMOLOG RECG, CHLOROPLASTIC"/>
    <property type="match status" value="1"/>
</dbReference>
<dbReference type="InterPro" id="IPR027417">
    <property type="entry name" value="P-loop_NTPase"/>
</dbReference>
<evidence type="ECO:0000313" key="12">
    <source>
        <dbReference type="Proteomes" id="UP000235122"/>
    </source>
</evidence>
<sequence length="706" mass="76562">MSVTADTALNRIFATALVKKFVKLGITTAGELLEHFPFRYQHKGRLQPMARLEEGSEVTVYGRVTSALARQARTGRRAILNVQVTDGTSSIGLTFFARHVRALSGHQRRLQEGATGFFSGKVTSYRGQLQLTYPSYILDDDEQLAAFDQNTPIPIYHTTAKLRNEQVIEAVKMVLGTVDPDSFPDLIPPELGPAYSRFEAIKKLHLPASDEEVRRAREQMRYQEALLTQSALLQMRAKSRRGKAPDCTPKPGGLRERLESSLPFVLTGGQISALEQIDEDMGAPRPMSRLVQGDVGSGKTIVALLAMANAVENDFQAALLAPTEILAEQHYASLRKILGELGEDELVGPAGGGVPIHLLTGSMKTARKREVLGRLASGEPAIVVGTHALLSEGVQLPFLGLAVIDEQHRFGVVQRDNIRASALTRPHMLVTTATPIPRTLAMTVFGDLDVTTIKELPKGRKPVSTYVVPAQNSAWMERLWQRASEEIASGGRVFVVCPAIESEDQLASVTSTAQNLQANPALANVTIASLHGKMPSAEKDAVMEAFVSGQAPLLVSTTVVEVGVDVPEATMMVLLDADRFGLSQLHQLRGRVGRGRKPALCMAVTKAEPNSLAGQRLAAFASTTDGFKLSELDLNLRSSGNVLGAAQSGRTSSLKFLDVLKDTEVITKARKDAAEILQSDPELRQHPALAQTIKAQLEDMTFLEKN</sequence>
<reference evidence="11 12" key="1">
    <citation type="submission" date="2017-12" db="EMBL/GenBank/DDBJ databases">
        <title>Phylogenetic diversity of female urinary microbiome.</title>
        <authorList>
            <person name="Thomas-White K."/>
            <person name="Wolfe A.J."/>
        </authorList>
    </citation>
    <scope>NUCLEOTIDE SEQUENCE [LARGE SCALE GENOMIC DNA]</scope>
    <source>
        <strain evidence="11 12">UMB0402</strain>
    </source>
</reference>
<dbReference type="GeneID" id="35867292"/>
<dbReference type="InterPro" id="IPR033454">
    <property type="entry name" value="RecG_wedge"/>
</dbReference>
<dbReference type="GO" id="GO:0003678">
    <property type="term" value="F:DNA helicase activity"/>
    <property type="evidence" value="ECO:0007669"/>
    <property type="project" value="TreeGrafter"/>
</dbReference>
<dbReference type="InterPro" id="IPR011545">
    <property type="entry name" value="DEAD/DEAH_box_helicase_dom"/>
</dbReference>
<keyword evidence="7" id="KW-0234">DNA repair</keyword>
<dbReference type="GO" id="GO:0016787">
    <property type="term" value="F:hydrolase activity"/>
    <property type="evidence" value="ECO:0007669"/>
    <property type="project" value="UniProtKB-KW"/>
</dbReference>
<evidence type="ECO:0000256" key="8">
    <source>
        <dbReference type="ARBA" id="ARBA00049819"/>
    </source>
</evidence>
<dbReference type="PANTHER" id="PTHR47964:SF1">
    <property type="entry name" value="ATP-DEPENDENT DNA HELICASE HOMOLOG RECG, CHLOROPLASTIC"/>
    <property type="match status" value="1"/>
</dbReference>
<dbReference type="GO" id="GO:0006281">
    <property type="term" value="P:DNA repair"/>
    <property type="evidence" value="ECO:0007669"/>
    <property type="project" value="UniProtKB-KW"/>
</dbReference>
<feature type="domain" description="Helicase C-terminal" evidence="10">
    <location>
        <begin position="475"/>
        <end position="635"/>
    </location>
</feature>
<evidence type="ECO:0000313" key="11">
    <source>
        <dbReference type="EMBL" id="PKY71644.1"/>
    </source>
</evidence>
<gene>
    <name evidence="11" type="ORF">CYJ19_10535</name>
</gene>
<organism evidence="11 12">
    <name type="scientific">Winkia neuii</name>
    <dbReference type="NCBI Taxonomy" id="33007"/>
    <lineage>
        <taxon>Bacteria</taxon>
        <taxon>Bacillati</taxon>
        <taxon>Actinomycetota</taxon>
        <taxon>Actinomycetes</taxon>
        <taxon>Actinomycetales</taxon>
        <taxon>Actinomycetaceae</taxon>
        <taxon>Winkia</taxon>
    </lineage>
</organism>
<dbReference type="SMART" id="SM00490">
    <property type="entry name" value="HELICc"/>
    <property type="match status" value="1"/>
</dbReference>
<protein>
    <recommendedName>
        <fullName evidence="8">Probable DNA 3'-5' helicase RecG</fullName>
    </recommendedName>
</protein>
<dbReference type="GO" id="GO:0003677">
    <property type="term" value="F:DNA binding"/>
    <property type="evidence" value="ECO:0007669"/>
    <property type="project" value="UniProtKB-KW"/>
</dbReference>